<name>A0A2I1HLA0_9GLOM</name>
<keyword evidence="3" id="KW-1185">Reference proteome</keyword>
<feature type="region of interest" description="Disordered" evidence="1">
    <location>
        <begin position="1"/>
        <end position="23"/>
    </location>
</feature>
<dbReference type="EMBL" id="LLXI01003654">
    <property type="protein sequence ID" value="PKY59610.1"/>
    <property type="molecule type" value="Genomic_DNA"/>
</dbReference>
<comment type="caution">
    <text evidence="2">The sequence shown here is derived from an EMBL/GenBank/DDBJ whole genome shotgun (WGS) entry which is preliminary data.</text>
</comment>
<proteinExistence type="predicted"/>
<accession>A0A2I1HLA0</accession>
<evidence type="ECO:0000256" key="1">
    <source>
        <dbReference type="SAM" id="MobiDB-lite"/>
    </source>
</evidence>
<feature type="compositionally biased region" description="Polar residues" evidence="1">
    <location>
        <begin position="11"/>
        <end position="20"/>
    </location>
</feature>
<evidence type="ECO:0000313" key="2">
    <source>
        <dbReference type="EMBL" id="PKY59610.1"/>
    </source>
</evidence>
<dbReference type="AlphaFoldDB" id="A0A2I1HLA0"/>
<dbReference type="Proteomes" id="UP000234323">
    <property type="component" value="Unassembled WGS sequence"/>
</dbReference>
<protein>
    <submittedName>
        <fullName evidence="2">Uncharacterized protein</fullName>
    </submittedName>
</protein>
<organism evidence="2 3">
    <name type="scientific">Rhizophagus irregularis</name>
    <dbReference type="NCBI Taxonomy" id="588596"/>
    <lineage>
        <taxon>Eukaryota</taxon>
        <taxon>Fungi</taxon>
        <taxon>Fungi incertae sedis</taxon>
        <taxon>Mucoromycota</taxon>
        <taxon>Glomeromycotina</taxon>
        <taxon>Glomeromycetes</taxon>
        <taxon>Glomerales</taxon>
        <taxon>Glomeraceae</taxon>
        <taxon>Rhizophagus</taxon>
    </lineage>
</organism>
<sequence length="105" mass="12275">MYTKLVPRNFNGHNDTTSPQHSKDTKWKIRCSTHTLPTLDILNRHYPLLMNGFNQCFFCENENETNDHLWTCPNIRMTIQQLFIDLSTKLIALLQKHAGQTLTTD</sequence>
<reference evidence="2 3" key="1">
    <citation type="submission" date="2015-10" db="EMBL/GenBank/DDBJ databases">
        <title>Genome analyses suggest a sexual origin of heterokaryosis in a supposedly ancient asexual fungus.</title>
        <authorList>
            <person name="Ropars J."/>
            <person name="Sedzielewska K."/>
            <person name="Noel J."/>
            <person name="Charron P."/>
            <person name="Farinelli L."/>
            <person name="Marton T."/>
            <person name="Kruger M."/>
            <person name="Pelin A."/>
            <person name="Brachmann A."/>
            <person name="Corradi N."/>
        </authorList>
    </citation>
    <scope>NUCLEOTIDE SEQUENCE [LARGE SCALE GENOMIC DNA]</scope>
    <source>
        <strain evidence="2 3">A4</strain>
    </source>
</reference>
<evidence type="ECO:0000313" key="3">
    <source>
        <dbReference type="Proteomes" id="UP000234323"/>
    </source>
</evidence>
<gene>
    <name evidence="2" type="ORF">RhiirA4_482490</name>
</gene>